<feature type="transmembrane region" description="Helical" evidence="1">
    <location>
        <begin position="196"/>
        <end position="221"/>
    </location>
</feature>
<feature type="transmembrane region" description="Helical" evidence="1">
    <location>
        <begin position="402"/>
        <end position="419"/>
    </location>
</feature>
<evidence type="ECO:0000256" key="1">
    <source>
        <dbReference type="SAM" id="Phobius"/>
    </source>
</evidence>
<gene>
    <name evidence="2" type="ORF">DFP96_11437</name>
</gene>
<feature type="transmembrane region" description="Helical" evidence="1">
    <location>
        <begin position="353"/>
        <end position="372"/>
    </location>
</feature>
<evidence type="ECO:0008006" key="4">
    <source>
        <dbReference type="Google" id="ProtNLM"/>
    </source>
</evidence>
<name>A0A4V3DP79_9LIST</name>
<feature type="transmembrane region" description="Helical" evidence="1">
    <location>
        <begin position="100"/>
        <end position="117"/>
    </location>
</feature>
<feature type="transmembrane region" description="Helical" evidence="1">
    <location>
        <begin position="250"/>
        <end position="271"/>
    </location>
</feature>
<dbReference type="RefSeq" id="WP_133621077.1">
    <property type="nucleotide sequence ID" value="NZ_SNZK01000014.1"/>
</dbReference>
<dbReference type="Proteomes" id="UP000295558">
    <property type="component" value="Unassembled WGS sequence"/>
</dbReference>
<feature type="transmembrane region" description="Helical" evidence="1">
    <location>
        <begin position="138"/>
        <end position="156"/>
    </location>
</feature>
<feature type="transmembrane region" description="Helical" evidence="1">
    <location>
        <begin position="41"/>
        <end position="60"/>
    </location>
</feature>
<feature type="transmembrane region" description="Helical" evidence="1">
    <location>
        <begin position="379"/>
        <end position="396"/>
    </location>
</feature>
<keyword evidence="3" id="KW-1185">Reference proteome</keyword>
<accession>A0A4V3DP79</accession>
<feature type="transmembrane region" description="Helical" evidence="1">
    <location>
        <begin position="72"/>
        <end position="88"/>
    </location>
</feature>
<dbReference type="EMBL" id="SNZK01000014">
    <property type="protein sequence ID" value="TDR51206.1"/>
    <property type="molecule type" value="Genomic_DNA"/>
</dbReference>
<organism evidence="2 3">
    <name type="scientific">Listeria rocourtiae</name>
    <dbReference type="NCBI Taxonomy" id="647910"/>
    <lineage>
        <taxon>Bacteria</taxon>
        <taxon>Bacillati</taxon>
        <taxon>Bacillota</taxon>
        <taxon>Bacilli</taxon>
        <taxon>Bacillales</taxon>
        <taxon>Listeriaceae</taxon>
        <taxon>Listeria</taxon>
    </lineage>
</organism>
<dbReference type="AlphaFoldDB" id="A0A4V3DP79"/>
<dbReference type="STRING" id="1265846.PROCOU_13273"/>
<reference evidence="2 3" key="1">
    <citation type="submission" date="2019-03" db="EMBL/GenBank/DDBJ databases">
        <title>Genomic Encyclopedia of Type Strains, Phase III (KMG-III): the genomes of soil and plant-associated and newly described type strains.</title>
        <authorList>
            <person name="Whitman W."/>
        </authorList>
    </citation>
    <scope>NUCLEOTIDE SEQUENCE [LARGE SCALE GENOMIC DNA]</scope>
    <source>
        <strain evidence="2 3">CECT 7972</strain>
    </source>
</reference>
<feature type="transmembrane region" description="Helical" evidence="1">
    <location>
        <begin position="7"/>
        <end position="29"/>
    </location>
</feature>
<keyword evidence="1" id="KW-1133">Transmembrane helix</keyword>
<evidence type="ECO:0000313" key="3">
    <source>
        <dbReference type="Proteomes" id="UP000295558"/>
    </source>
</evidence>
<keyword evidence="1" id="KW-0472">Membrane</keyword>
<evidence type="ECO:0000313" key="2">
    <source>
        <dbReference type="EMBL" id="TDR51206.1"/>
    </source>
</evidence>
<protein>
    <recommendedName>
        <fullName evidence="4">Oligosaccharide repeat unit polymerase</fullName>
    </recommendedName>
</protein>
<comment type="caution">
    <text evidence="2">The sequence shown here is derived from an EMBL/GenBank/DDBJ whole genome shotgun (WGS) entry which is preliminary data.</text>
</comment>
<proteinExistence type="predicted"/>
<feature type="transmembrane region" description="Helical" evidence="1">
    <location>
        <begin position="228"/>
        <end position="244"/>
    </location>
</feature>
<sequence length="435" mass="49210">MKLKVEKLVLVIGVLFYIVCLYIGYIHLISPSYSYYSLINLQPSGTVKAISIILALIPISWSESTVTRPSQVVYWLLYILVYIPTMVMPDFVRENPLDGFFFYKLVLLGCLALLASVGKWKNLKIYPLRIKQAFVRTILYISWFGLFGLIFLKFGFHFRMVNFYDVYDIRADYHEEGKGSIAAYAMNWQSKIFNPLLMGIGVISKKTMFIVIGILSQLIIFSTTGQKSIAFSTLFILGVLWCVGKKGKNFGVRFLCSICLLVFACLVLDFLKGGIQFTEIMTRRLMMVPGVLSSFYYDFFTANLHTHLGYSIFSSFVDYPYDANPPFLIGEAYFNNLEASANANLWADAFSAFGLWGVAIYTGILALILWVYDSIAKHNHFLLSVVLLAMPIWSLIDSSLITTFLTHGLLLAIIINYLLTAKKTNEGAKINESTT</sequence>
<keyword evidence="1" id="KW-0812">Transmembrane</keyword>
<dbReference type="OrthoDB" id="2986806at2"/>